<name>A2FJY9_TRIV3</name>
<dbReference type="KEGG" id="tva:4752528"/>
<dbReference type="Pfam" id="PF06941">
    <property type="entry name" value="NT5C"/>
    <property type="match status" value="1"/>
</dbReference>
<dbReference type="EMBL" id="DS113838">
    <property type="protein sequence ID" value="EAX94785.1"/>
    <property type="molecule type" value="Genomic_DNA"/>
</dbReference>
<protein>
    <submittedName>
        <fullName evidence="2">Uncharacterized protein</fullName>
    </submittedName>
</protein>
<dbReference type="InterPro" id="IPR023214">
    <property type="entry name" value="HAD_sf"/>
</dbReference>
<dbReference type="GO" id="GO:0009223">
    <property type="term" value="P:pyrimidine deoxyribonucleotide catabolic process"/>
    <property type="evidence" value="ECO:0000318"/>
    <property type="project" value="GO_Central"/>
</dbReference>
<dbReference type="VEuPathDB" id="TrichDB:TVAG_058750"/>
<dbReference type="SFLD" id="SFLDG01126">
    <property type="entry name" value="C1.2:_Nucleotidase_Like"/>
    <property type="match status" value="1"/>
</dbReference>
<dbReference type="STRING" id="5722.A2FJY9"/>
<keyword evidence="3" id="KW-1185">Reference proteome</keyword>
<feature type="active site" description="Nucleophile" evidence="1">
    <location>
        <position position="8"/>
    </location>
</feature>
<dbReference type="PANTHER" id="PTHR16504:SF4">
    <property type="entry name" value="5'(3')-DEOXYRIBONUCLEOTIDASE"/>
    <property type="match status" value="1"/>
</dbReference>
<dbReference type="SFLD" id="SFLDS00003">
    <property type="entry name" value="Haloacid_Dehalogenase"/>
    <property type="match status" value="1"/>
</dbReference>
<dbReference type="RefSeq" id="XP_001307715.1">
    <property type="nucleotide sequence ID" value="XM_001307714.1"/>
</dbReference>
<dbReference type="Gene3D" id="3.40.50.1000">
    <property type="entry name" value="HAD superfamily/HAD-like"/>
    <property type="match status" value="1"/>
</dbReference>
<dbReference type="InterPro" id="IPR010708">
    <property type="entry name" value="5'(3')-deoxyribonucleotidase"/>
</dbReference>
<dbReference type="Gene3D" id="1.10.40.40">
    <property type="entry name" value="Deoxyribonucleotidase, domain 2"/>
    <property type="match status" value="1"/>
</dbReference>
<dbReference type="OMA" id="VLFTSCH"/>
<reference evidence="2" key="1">
    <citation type="submission" date="2006-10" db="EMBL/GenBank/DDBJ databases">
        <authorList>
            <person name="Amadeo P."/>
            <person name="Zhao Q."/>
            <person name="Wortman J."/>
            <person name="Fraser-Liggett C."/>
            <person name="Carlton J."/>
        </authorList>
    </citation>
    <scope>NUCLEOTIDE SEQUENCE</scope>
    <source>
        <strain evidence="2">G3</strain>
    </source>
</reference>
<dbReference type="PANTHER" id="PTHR16504">
    <property type="entry name" value="5'(3')-DEOXYRIBONUCLEOTIDASE"/>
    <property type="match status" value="1"/>
</dbReference>
<feature type="active site" description="Proton donor" evidence="1">
    <location>
        <position position="10"/>
    </location>
</feature>
<evidence type="ECO:0000256" key="1">
    <source>
        <dbReference type="PIRSR" id="PIRSR610708-1"/>
    </source>
</evidence>
<dbReference type="eggNOG" id="ENOG502QPWJ">
    <property type="taxonomic scope" value="Eukaryota"/>
</dbReference>
<dbReference type="Proteomes" id="UP000001542">
    <property type="component" value="Unassembled WGS sequence"/>
</dbReference>
<dbReference type="VEuPathDB" id="TrichDB:TVAGG3_0520710"/>
<sequence length="183" mass="21416">MSKIVLIDVDSTLNNFQEYFVKLFLEKNPEFKDKVPEEPVHFDFMKLDKQKGLEILQAPGFTEGMTPLPGAVEAINTLDSKGYNIFFCTALVTDDSPAMRDRVHWIGKWFGQKWMDKIIFAKDKTMVRGDFLIDDSPFKTKGCTVPLWKLIIFDVKYNREDESYGRIYNWTDIDKLLQILERE</sequence>
<dbReference type="SUPFAM" id="SSF56784">
    <property type="entry name" value="HAD-like"/>
    <property type="match status" value="1"/>
</dbReference>
<dbReference type="SFLD" id="SFLDG01145">
    <property type="entry name" value="C1.2.1"/>
    <property type="match status" value="1"/>
</dbReference>
<reference evidence="2" key="2">
    <citation type="journal article" date="2007" name="Science">
        <title>Draft genome sequence of the sexually transmitted pathogen Trichomonas vaginalis.</title>
        <authorList>
            <person name="Carlton J.M."/>
            <person name="Hirt R.P."/>
            <person name="Silva J.C."/>
            <person name="Delcher A.L."/>
            <person name="Schatz M."/>
            <person name="Zhao Q."/>
            <person name="Wortman J.R."/>
            <person name="Bidwell S.L."/>
            <person name="Alsmark U.C.M."/>
            <person name="Besteiro S."/>
            <person name="Sicheritz-Ponten T."/>
            <person name="Noel C.J."/>
            <person name="Dacks J.B."/>
            <person name="Foster P.G."/>
            <person name="Simillion C."/>
            <person name="Van de Peer Y."/>
            <person name="Miranda-Saavedra D."/>
            <person name="Barton G.J."/>
            <person name="Westrop G.D."/>
            <person name="Mueller S."/>
            <person name="Dessi D."/>
            <person name="Fiori P.L."/>
            <person name="Ren Q."/>
            <person name="Paulsen I."/>
            <person name="Zhang H."/>
            <person name="Bastida-Corcuera F.D."/>
            <person name="Simoes-Barbosa A."/>
            <person name="Brown M.T."/>
            <person name="Hayes R.D."/>
            <person name="Mukherjee M."/>
            <person name="Okumura C.Y."/>
            <person name="Schneider R."/>
            <person name="Smith A.J."/>
            <person name="Vanacova S."/>
            <person name="Villalvazo M."/>
            <person name="Haas B.J."/>
            <person name="Pertea M."/>
            <person name="Feldblyum T.V."/>
            <person name="Utterback T.R."/>
            <person name="Shu C.L."/>
            <person name="Osoegawa K."/>
            <person name="de Jong P.J."/>
            <person name="Hrdy I."/>
            <person name="Horvathova L."/>
            <person name="Zubacova Z."/>
            <person name="Dolezal P."/>
            <person name="Malik S.B."/>
            <person name="Logsdon J.M. Jr."/>
            <person name="Henze K."/>
            <person name="Gupta A."/>
            <person name="Wang C.C."/>
            <person name="Dunne R.L."/>
            <person name="Upcroft J.A."/>
            <person name="Upcroft P."/>
            <person name="White O."/>
            <person name="Salzberg S.L."/>
            <person name="Tang P."/>
            <person name="Chiu C.-H."/>
            <person name="Lee Y.-S."/>
            <person name="Embley T.M."/>
            <person name="Coombs G.H."/>
            <person name="Mottram J.C."/>
            <person name="Tachezy J."/>
            <person name="Fraser-Liggett C.M."/>
            <person name="Johnson P.J."/>
        </authorList>
    </citation>
    <scope>NUCLEOTIDE SEQUENCE [LARGE SCALE GENOMIC DNA]</scope>
    <source>
        <strain evidence="2">G3</strain>
    </source>
</reference>
<dbReference type="InParanoid" id="A2FJY9"/>
<dbReference type="InterPro" id="IPR036412">
    <property type="entry name" value="HAD-like_sf"/>
</dbReference>
<dbReference type="SMR" id="A2FJY9"/>
<organism evidence="2 3">
    <name type="scientific">Trichomonas vaginalis (strain ATCC PRA-98 / G3)</name>
    <dbReference type="NCBI Taxonomy" id="412133"/>
    <lineage>
        <taxon>Eukaryota</taxon>
        <taxon>Metamonada</taxon>
        <taxon>Parabasalia</taxon>
        <taxon>Trichomonadida</taxon>
        <taxon>Trichomonadidae</taxon>
        <taxon>Trichomonas</taxon>
    </lineage>
</organism>
<gene>
    <name evidence="2" type="ORF">TVAG_058750</name>
</gene>
<accession>A2FJY9</accession>
<evidence type="ECO:0000313" key="2">
    <source>
        <dbReference type="EMBL" id="EAX94785.1"/>
    </source>
</evidence>
<proteinExistence type="predicted"/>
<dbReference type="GO" id="GO:0008253">
    <property type="term" value="F:5'-nucleotidase activity"/>
    <property type="evidence" value="ECO:0000318"/>
    <property type="project" value="GO_Central"/>
</dbReference>
<dbReference type="OrthoDB" id="10248475at2759"/>
<evidence type="ECO:0000313" key="3">
    <source>
        <dbReference type="Proteomes" id="UP000001542"/>
    </source>
</evidence>
<dbReference type="AlphaFoldDB" id="A2FJY9"/>